<feature type="compositionally biased region" description="Polar residues" evidence="1">
    <location>
        <begin position="184"/>
        <end position="193"/>
    </location>
</feature>
<keyword evidence="3" id="KW-1185">Reference proteome</keyword>
<proteinExistence type="predicted"/>
<evidence type="ECO:0000313" key="3">
    <source>
        <dbReference type="Proteomes" id="UP000016930"/>
    </source>
</evidence>
<organism evidence="2 3">
    <name type="scientific">Ceriporiopsis subvermispora (strain B)</name>
    <name type="common">White-rot fungus</name>
    <name type="synonym">Gelatoporia subvermispora</name>
    <dbReference type="NCBI Taxonomy" id="914234"/>
    <lineage>
        <taxon>Eukaryota</taxon>
        <taxon>Fungi</taxon>
        <taxon>Dikarya</taxon>
        <taxon>Basidiomycota</taxon>
        <taxon>Agaricomycotina</taxon>
        <taxon>Agaricomycetes</taxon>
        <taxon>Polyporales</taxon>
        <taxon>Gelatoporiaceae</taxon>
        <taxon>Gelatoporia</taxon>
    </lineage>
</organism>
<dbReference type="AlphaFoldDB" id="M2PF47"/>
<dbReference type="Proteomes" id="UP000016930">
    <property type="component" value="Unassembled WGS sequence"/>
</dbReference>
<gene>
    <name evidence="2" type="ORF">CERSUDRAFT_55392</name>
</gene>
<dbReference type="EMBL" id="KB445803">
    <property type="protein sequence ID" value="EMD34529.1"/>
    <property type="molecule type" value="Genomic_DNA"/>
</dbReference>
<evidence type="ECO:0000256" key="1">
    <source>
        <dbReference type="SAM" id="MobiDB-lite"/>
    </source>
</evidence>
<reference evidence="2" key="1">
    <citation type="journal article" date="2012" name="Proc. Natl. Acad. Sci. U.S.A.">
        <title>Comparative genomics of Ceriporiopsis subvermispora and Phanerochaete chrysosporium provide insight into selective ligninolysis.</title>
        <authorList>
            <person name="Fernandez-Fueyo E."/>
            <person name="Ruiz-Duenas F.J."/>
            <person name="Ferreira P."/>
            <person name="Floudas D."/>
            <person name="Hibbett D.S."/>
            <person name="Canessa P."/>
            <person name="Larrondo L.F."/>
            <person name="James T.Y."/>
            <person name="Seelenfreund D."/>
            <person name="Lobos S."/>
            <person name="Polanco R."/>
            <person name="Tello M."/>
            <person name="Honda Y."/>
            <person name="Watanabe T."/>
            <person name="Watanabe T."/>
            <person name="Ryu J.S."/>
            <person name="Kubicek C.P."/>
            <person name="Schmoll M."/>
            <person name="Gaskell J."/>
            <person name="Hammel K.E."/>
            <person name="St John F.J."/>
            <person name="Vanden Wymelenberg A."/>
            <person name="Sabat G."/>
            <person name="Splinter BonDurant S."/>
            <person name="Syed K."/>
            <person name="Yadav J.S."/>
            <person name="Doddapaneni H."/>
            <person name="Subramanian V."/>
            <person name="Lavin J.L."/>
            <person name="Oguiza J.A."/>
            <person name="Perez G."/>
            <person name="Pisabarro A.G."/>
            <person name="Ramirez L."/>
            <person name="Santoyo F."/>
            <person name="Master E."/>
            <person name="Coutinho P.M."/>
            <person name="Henrissat B."/>
            <person name="Lombard V."/>
            <person name="Magnuson J.K."/>
            <person name="Kuees U."/>
            <person name="Hori C."/>
            <person name="Igarashi K."/>
            <person name="Samejima M."/>
            <person name="Held B.W."/>
            <person name="Barry K.W."/>
            <person name="LaButti K.M."/>
            <person name="Lapidus A."/>
            <person name="Lindquist E.A."/>
            <person name="Lucas S.M."/>
            <person name="Riley R."/>
            <person name="Salamov A.A."/>
            <person name="Hoffmeister D."/>
            <person name="Schwenk D."/>
            <person name="Hadar Y."/>
            <person name="Yarden O."/>
            <person name="de Vries R.P."/>
            <person name="Wiebenga A."/>
            <person name="Stenlid J."/>
            <person name="Eastwood D."/>
            <person name="Grigoriev I.V."/>
            <person name="Berka R.M."/>
            <person name="Blanchette R.A."/>
            <person name="Kersten P."/>
            <person name="Martinez A.T."/>
            <person name="Vicuna R."/>
            <person name="Cullen D."/>
        </authorList>
    </citation>
    <scope>NUCLEOTIDE SEQUENCE [LARGE SCALE GENOMIC DNA]</scope>
    <source>
        <strain evidence="2">B</strain>
    </source>
</reference>
<dbReference type="HOGENOM" id="CLU_101491_1_0_1"/>
<feature type="region of interest" description="Disordered" evidence="1">
    <location>
        <begin position="184"/>
        <end position="212"/>
    </location>
</feature>
<protein>
    <submittedName>
        <fullName evidence="2">Uncharacterized protein</fullName>
    </submittedName>
</protein>
<evidence type="ECO:0000313" key="2">
    <source>
        <dbReference type="EMBL" id="EMD34529.1"/>
    </source>
</evidence>
<dbReference type="STRING" id="914234.M2PF47"/>
<feature type="region of interest" description="Disordered" evidence="1">
    <location>
        <begin position="89"/>
        <end position="132"/>
    </location>
</feature>
<name>M2PF47_CERS8</name>
<accession>M2PF47</accession>
<dbReference type="OrthoDB" id="3269417at2759"/>
<sequence>MKKLAARDFEDMLQCIIPVFEGLLPEEDNKIVMDLLYELVTWHVYAKLRLHTESTLDDLEQSTVRLGAALRRFKKTTCERYATFELPKEEAARGRRKARQAAAGKPKQKGRRDKGKDKQTSSETSPRKRKEFNMCTAKLHALGHYIDAIRKYGTTDNYTTQIVRAGHPAVSVRRANKICRASWSTDESNGSMQTRTRTSLRSRLHLNNDGKP</sequence>